<dbReference type="AlphaFoldDB" id="A0A060X767"/>
<organism evidence="10 11">
    <name type="scientific">Oncorhynchus mykiss</name>
    <name type="common">Rainbow trout</name>
    <name type="synonym">Salmo gairdneri</name>
    <dbReference type="NCBI Taxonomy" id="8022"/>
    <lineage>
        <taxon>Eukaryota</taxon>
        <taxon>Metazoa</taxon>
        <taxon>Chordata</taxon>
        <taxon>Craniata</taxon>
        <taxon>Vertebrata</taxon>
        <taxon>Euteleostomi</taxon>
        <taxon>Actinopterygii</taxon>
        <taxon>Neopterygii</taxon>
        <taxon>Teleostei</taxon>
        <taxon>Protacanthopterygii</taxon>
        <taxon>Salmoniformes</taxon>
        <taxon>Salmonidae</taxon>
        <taxon>Salmoninae</taxon>
        <taxon>Oncorhynchus</taxon>
    </lineage>
</organism>
<keyword evidence="8" id="KW-1133">Transmembrane helix</keyword>
<name>A0A060X767_ONCMY</name>
<keyword evidence="4" id="KW-0391">Immunity</keyword>
<evidence type="ECO:0000256" key="5">
    <source>
        <dbReference type="ARBA" id="ARBA00023157"/>
    </source>
</evidence>
<evidence type="ECO:0000313" key="11">
    <source>
        <dbReference type="Proteomes" id="UP000193380"/>
    </source>
</evidence>
<dbReference type="InterPro" id="IPR042340">
    <property type="entry name" value="FCER1G"/>
</dbReference>
<gene>
    <name evidence="10" type="ORF">GSONMT00056059001</name>
</gene>
<comment type="subcellular location">
    <subcellularLocation>
        <location evidence="1">Cell membrane</location>
        <topology evidence="1">Single-pass type I membrane protein</topology>
    </subcellularLocation>
</comment>
<protein>
    <recommendedName>
        <fullName evidence="12">T-cell surface glycoprotein CD3 zeta chain</fullName>
    </recommendedName>
</protein>
<evidence type="ECO:0008006" key="12">
    <source>
        <dbReference type="Google" id="ProtNLM"/>
    </source>
</evidence>
<evidence type="ECO:0000256" key="8">
    <source>
        <dbReference type="SAM" id="Phobius"/>
    </source>
</evidence>
<dbReference type="InterPro" id="IPR021663">
    <property type="entry name" value="CD3_zeta/IgE_Fc_rcpt_gamma"/>
</dbReference>
<feature type="signal peptide" evidence="9">
    <location>
        <begin position="1"/>
        <end position="21"/>
    </location>
</feature>
<dbReference type="OrthoDB" id="9941225at2759"/>
<dbReference type="PANTHER" id="PTHR16803">
    <property type="entry name" value="HIGH AFFINITY IMMUNOGLOBULIN EPSILON RECEPTOR GAMMA-SUBUNIT"/>
    <property type="match status" value="1"/>
</dbReference>
<dbReference type="Proteomes" id="UP000193380">
    <property type="component" value="Unassembled WGS sequence"/>
</dbReference>
<dbReference type="PaxDb" id="8022-A0A060X767"/>
<reference evidence="10" key="1">
    <citation type="journal article" date="2014" name="Nat. Commun.">
        <title>The rainbow trout genome provides novel insights into evolution after whole-genome duplication in vertebrates.</title>
        <authorList>
            <person name="Berthelot C."/>
            <person name="Brunet F."/>
            <person name="Chalopin D."/>
            <person name="Juanchich A."/>
            <person name="Bernard M."/>
            <person name="Noel B."/>
            <person name="Bento P."/>
            <person name="Da Silva C."/>
            <person name="Labadie K."/>
            <person name="Alberti A."/>
            <person name="Aury J.M."/>
            <person name="Louis A."/>
            <person name="Dehais P."/>
            <person name="Bardou P."/>
            <person name="Montfort J."/>
            <person name="Klopp C."/>
            <person name="Cabau C."/>
            <person name="Gaspin C."/>
            <person name="Thorgaard G.H."/>
            <person name="Boussaha M."/>
            <person name="Quillet E."/>
            <person name="Guyomard R."/>
            <person name="Galiana D."/>
            <person name="Bobe J."/>
            <person name="Volff J.N."/>
            <person name="Genet C."/>
            <person name="Wincker P."/>
            <person name="Jaillon O."/>
            <person name="Roest Crollius H."/>
            <person name="Guiguen Y."/>
        </authorList>
    </citation>
    <scope>NUCLEOTIDE SEQUENCE [LARGE SCALE GENOMIC DNA]</scope>
</reference>
<evidence type="ECO:0000256" key="7">
    <source>
        <dbReference type="SAM" id="MobiDB-lite"/>
    </source>
</evidence>
<keyword evidence="6" id="KW-0675">Receptor</keyword>
<feature type="chain" id="PRO_5001590743" description="T-cell surface glycoprotein CD3 zeta chain" evidence="9">
    <location>
        <begin position="22"/>
        <end position="143"/>
    </location>
</feature>
<dbReference type="GO" id="GO:0002376">
    <property type="term" value="P:immune system process"/>
    <property type="evidence" value="ECO:0007669"/>
    <property type="project" value="UniProtKB-KW"/>
</dbReference>
<keyword evidence="8" id="KW-0472">Membrane</keyword>
<accession>A0A060X767</accession>
<evidence type="ECO:0000256" key="6">
    <source>
        <dbReference type="ARBA" id="ARBA00023170"/>
    </source>
</evidence>
<keyword evidence="3" id="KW-0597">Phosphoprotein</keyword>
<feature type="region of interest" description="Disordered" evidence="7">
    <location>
        <begin position="55"/>
        <end position="143"/>
    </location>
</feature>
<feature type="transmembrane region" description="Helical" evidence="8">
    <location>
        <begin position="28"/>
        <end position="48"/>
    </location>
</feature>
<evidence type="ECO:0000256" key="4">
    <source>
        <dbReference type="ARBA" id="ARBA00022859"/>
    </source>
</evidence>
<dbReference type="GO" id="GO:0019767">
    <property type="term" value="F:IgE receptor activity"/>
    <property type="evidence" value="ECO:0007669"/>
    <property type="project" value="InterPro"/>
</dbReference>
<keyword evidence="5" id="KW-1015">Disulfide bond</keyword>
<keyword evidence="9" id="KW-0732">Signal</keyword>
<keyword evidence="2" id="KW-1003">Cell membrane</keyword>
<dbReference type="GO" id="GO:0032998">
    <property type="term" value="C:Fc-epsilon receptor I complex"/>
    <property type="evidence" value="ECO:0007669"/>
    <property type="project" value="InterPro"/>
</dbReference>
<evidence type="ECO:0000256" key="9">
    <source>
        <dbReference type="SAM" id="SignalP"/>
    </source>
</evidence>
<dbReference type="EMBL" id="FR905057">
    <property type="protein sequence ID" value="CDQ75473.1"/>
    <property type="molecule type" value="Genomic_DNA"/>
</dbReference>
<dbReference type="STRING" id="8022.A0A060X767"/>
<keyword evidence="8" id="KW-0812">Transmembrane</keyword>
<evidence type="ECO:0000256" key="3">
    <source>
        <dbReference type="ARBA" id="ARBA00022553"/>
    </source>
</evidence>
<proteinExistence type="predicted"/>
<sequence length="143" mass="15794">MTAPWRIGVVVMLKLVSSAEASMTEPAICYILDGILLFYCIITTLLFVRAKWCKSSPEPKEDPTHAELQPGANADDQQSAATRRKRKQEASSDTYQALQIKDDGNDDYQVIMSKGRNKKAQVPQPLSAKTQTRATAPPPLPPH</sequence>
<dbReference type="PANTHER" id="PTHR16803:SF0">
    <property type="entry name" value="HIGH AFFINITY IMMUNOGLOBULIN EPSILON RECEPTOR SUBUNIT GAMMA"/>
    <property type="match status" value="1"/>
</dbReference>
<reference evidence="10" key="2">
    <citation type="submission" date="2014-03" db="EMBL/GenBank/DDBJ databases">
        <authorList>
            <person name="Genoscope - CEA"/>
        </authorList>
    </citation>
    <scope>NUCLEOTIDE SEQUENCE</scope>
</reference>
<evidence type="ECO:0000313" key="10">
    <source>
        <dbReference type="EMBL" id="CDQ75473.1"/>
    </source>
</evidence>
<dbReference type="Pfam" id="PF11628">
    <property type="entry name" value="TCR_zetazeta"/>
    <property type="match status" value="1"/>
</dbReference>
<evidence type="ECO:0000256" key="1">
    <source>
        <dbReference type="ARBA" id="ARBA00004251"/>
    </source>
</evidence>
<evidence type="ECO:0000256" key="2">
    <source>
        <dbReference type="ARBA" id="ARBA00022475"/>
    </source>
</evidence>